<dbReference type="Gramene" id="EFJ21322">
    <property type="protein sequence ID" value="EFJ21322"/>
    <property type="gene ID" value="SELMODRAFT_417265"/>
</dbReference>
<gene>
    <name evidence="1" type="ORF">SELMODRAFT_417265</name>
</gene>
<dbReference type="Proteomes" id="UP000001514">
    <property type="component" value="Unassembled WGS sequence"/>
</dbReference>
<dbReference type="InParanoid" id="D8S2N5"/>
<evidence type="ECO:0000313" key="1">
    <source>
        <dbReference type="EMBL" id="EFJ21322.1"/>
    </source>
</evidence>
<keyword evidence="2" id="KW-1185">Reference proteome</keyword>
<dbReference type="EMBL" id="GL377599">
    <property type="protein sequence ID" value="EFJ21322.1"/>
    <property type="molecule type" value="Genomic_DNA"/>
</dbReference>
<protein>
    <submittedName>
        <fullName evidence="1">Uncharacterized protein</fullName>
    </submittedName>
</protein>
<dbReference type="AlphaFoldDB" id="D8S2N5"/>
<dbReference type="KEGG" id="smo:SELMODRAFT_417265"/>
<name>D8S2N5_SELML</name>
<dbReference type="HOGENOM" id="CLU_2088997_0_0_1"/>
<accession>D8S2N5</accession>
<evidence type="ECO:0000313" key="2">
    <source>
        <dbReference type="Proteomes" id="UP000001514"/>
    </source>
</evidence>
<sequence length="117" mass="13857">MMKEKAYISQSIAASEEMLQVWDKNFLSNTHTELGNGWLPHGGTSSTEFKNQPRQLFLARHIVYKYLKYCPSTLVYTVDVLQKLLTRGKKLRMYELEFYCPCTHERELCPWYLELVE</sequence>
<organism evidence="2">
    <name type="scientific">Selaginella moellendorffii</name>
    <name type="common">Spikemoss</name>
    <dbReference type="NCBI Taxonomy" id="88036"/>
    <lineage>
        <taxon>Eukaryota</taxon>
        <taxon>Viridiplantae</taxon>
        <taxon>Streptophyta</taxon>
        <taxon>Embryophyta</taxon>
        <taxon>Tracheophyta</taxon>
        <taxon>Lycopodiopsida</taxon>
        <taxon>Selaginellales</taxon>
        <taxon>Selaginellaceae</taxon>
        <taxon>Selaginella</taxon>
    </lineage>
</organism>
<proteinExistence type="predicted"/>
<reference evidence="1 2" key="1">
    <citation type="journal article" date="2011" name="Science">
        <title>The Selaginella genome identifies genetic changes associated with the evolution of vascular plants.</title>
        <authorList>
            <person name="Banks J.A."/>
            <person name="Nishiyama T."/>
            <person name="Hasebe M."/>
            <person name="Bowman J.L."/>
            <person name="Gribskov M."/>
            <person name="dePamphilis C."/>
            <person name="Albert V.A."/>
            <person name="Aono N."/>
            <person name="Aoyama T."/>
            <person name="Ambrose B.A."/>
            <person name="Ashton N.W."/>
            <person name="Axtell M.J."/>
            <person name="Barker E."/>
            <person name="Barker M.S."/>
            <person name="Bennetzen J.L."/>
            <person name="Bonawitz N.D."/>
            <person name="Chapple C."/>
            <person name="Cheng C."/>
            <person name="Correa L.G."/>
            <person name="Dacre M."/>
            <person name="DeBarry J."/>
            <person name="Dreyer I."/>
            <person name="Elias M."/>
            <person name="Engstrom E.M."/>
            <person name="Estelle M."/>
            <person name="Feng L."/>
            <person name="Finet C."/>
            <person name="Floyd S.K."/>
            <person name="Frommer W.B."/>
            <person name="Fujita T."/>
            <person name="Gramzow L."/>
            <person name="Gutensohn M."/>
            <person name="Harholt J."/>
            <person name="Hattori M."/>
            <person name="Heyl A."/>
            <person name="Hirai T."/>
            <person name="Hiwatashi Y."/>
            <person name="Ishikawa M."/>
            <person name="Iwata M."/>
            <person name="Karol K.G."/>
            <person name="Koehler B."/>
            <person name="Kolukisaoglu U."/>
            <person name="Kubo M."/>
            <person name="Kurata T."/>
            <person name="Lalonde S."/>
            <person name="Li K."/>
            <person name="Li Y."/>
            <person name="Litt A."/>
            <person name="Lyons E."/>
            <person name="Manning G."/>
            <person name="Maruyama T."/>
            <person name="Michael T.P."/>
            <person name="Mikami K."/>
            <person name="Miyazaki S."/>
            <person name="Morinaga S."/>
            <person name="Murata T."/>
            <person name="Mueller-Roeber B."/>
            <person name="Nelson D.R."/>
            <person name="Obara M."/>
            <person name="Oguri Y."/>
            <person name="Olmstead R.G."/>
            <person name="Onodera N."/>
            <person name="Petersen B.L."/>
            <person name="Pils B."/>
            <person name="Prigge M."/>
            <person name="Rensing S.A."/>
            <person name="Riano-Pachon D.M."/>
            <person name="Roberts A.W."/>
            <person name="Sato Y."/>
            <person name="Scheller H.V."/>
            <person name="Schulz B."/>
            <person name="Schulz C."/>
            <person name="Shakirov E.V."/>
            <person name="Shibagaki N."/>
            <person name="Shinohara N."/>
            <person name="Shippen D.E."/>
            <person name="Soerensen I."/>
            <person name="Sotooka R."/>
            <person name="Sugimoto N."/>
            <person name="Sugita M."/>
            <person name="Sumikawa N."/>
            <person name="Tanurdzic M."/>
            <person name="Theissen G."/>
            <person name="Ulvskov P."/>
            <person name="Wakazuki S."/>
            <person name="Weng J.K."/>
            <person name="Willats W.W."/>
            <person name="Wipf D."/>
            <person name="Wolf P.G."/>
            <person name="Yang L."/>
            <person name="Zimmer A.D."/>
            <person name="Zhu Q."/>
            <person name="Mitros T."/>
            <person name="Hellsten U."/>
            <person name="Loque D."/>
            <person name="Otillar R."/>
            <person name="Salamov A."/>
            <person name="Schmutz J."/>
            <person name="Shapiro H."/>
            <person name="Lindquist E."/>
            <person name="Lucas S."/>
            <person name="Rokhsar D."/>
            <person name="Grigoriev I.V."/>
        </authorList>
    </citation>
    <scope>NUCLEOTIDE SEQUENCE [LARGE SCALE GENOMIC DNA]</scope>
</reference>